<reference evidence="4 5" key="1">
    <citation type="submission" date="2021-07" db="EMBL/GenBank/DDBJ databases">
        <title>Sphingomonas sp.</title>
        <authorList>
            <person name="Feng G."/>
            <person name="Li J."/>
            <person name="Pan M."/>
        </authorList>
    </citation>
    <scope>NUCLEOTIDE SEQUENCE [LARGE SCALE GENOMIC DNA]</scope>
    <source>
        <strain evidence="4 5">RRHST34</strain>
    </source>
</reference>
<dbReference type="PANTHER" id="PTHR31332:SF0">
    <property type="entry name" value="7-HYDROXYMETHYL CHLOROPHYLL A REDUCTASE, CHLOROPLASTIC"/>
    <property type="match status" value="1"/>
</dbReference>
<dbReference type="PANTHER" id="PTHR31332">
    <property type="entry name" value="7-HYDROXYMETHYL CHLOROPHYLL A REDUCTASE, CHLOROPLASTIC"/>
    <property type="match status" value="1"/>
</dbReference>
<feature type="domain" description="Coenzyme F420 hydrogenase/dehydrogenase beta subunit N-terminal" evidence="2">
    <location>
        <begin position="122"/>
        <end position="201"/>
    </location>
</feature>
<accession>A0ABS7BKL7</accession>
<keyword evidence="5" id="KW-1185">Reference proteome</keyword>
<feature type="region of interest" description="Disordered" evidence="1">
    <location>
        <begin position="1"/>
        <end position="24"/>
    </location>
</feature>
<dbReference type="InterPro" id="IPR007525">
    <property type="entry name" value="FrhB_FdhB_C"/>
</dbReference>
<feature type="domain" description="Coenzyme F420 hydrogenase/dehydrogenase beta subunit C-terminal" evidence="3">
    <location>
        <begin position="210"/>
        <end position="378"/>
    </location>
</feature>
<feature type="compositionally biased region" description="Basic residues" evidence="1">
    <location>
        <begin position="1"/>
        <end position="13"/>
    </location>
</feature>
<name>A0ABS7BKL7_9SPHN</name>
<dbReference type="EMBL" id="JAHXZN010000001">
    <property type="protein sequence ID" value="MBW6530158.1"/>
    <property type="molecule type" value="Genomic_DNA"/>
</dbReference>
<evidence type="ECO:0000313" key="5">
    <source>
        <dbReference type="Proteomes" id="UP000759103"/>
    </source>
</evidence>
<sequence length="492" mass="54280">MTRCSARRPHRRSTSGSRSCAPSHSPICATRLAEPLAPRDVVRSKLCIGCGGCAADASEGSMAWDRHGTWKPDGAFASVPSEEFAQRCPFSPDARDEDMIGAERFPAAPFATALLGRHESTWVGHVAEGEWRESGSSGGMVSWVAAELLRTGAVDAVAHVAPVAAPQDDGRYFAYRLSHDTASLLAGAKSRYYPVELSAVLREIRATPGRYAIVAVPCFAKMIQLERARDPVLRERVPHVLGLFCGHQKSARLVDSFAWQLDTPPARVRAVDYRIKDAGRPANWYRAHLTLDDGSARAEDWWHLADGDWGAGFFQNSACDMCDDVVAETADVAFGDAWVEPYSSDGRGTNVVVARTPLVDGLIRAAVAEGRLVLEEVDAAFVEATQAAGFRHRREGLAYRLTWRRWRGGVAKRKRVAPDARALPLRRRLVYRTRAGIARWSHRLAWLSARTGAPGLYLHWARPVLAFYRALAWSHGRLGGWIDRVLPDARRQ</sequence>
<dbReference type="Pfam" id="PF04422">
    <property type="entry name" value="FrhB_FdhB_N"/>
    <property type="match status" value="1"/>
</dbReference>
<proteinExistence type="predicted"/>
<comment type="caution">
    <text evidence="4">The sequence shown here is derived from an EMBL/GenBank/DDBJ whole genome shotgun (WGS) entry which is preliminary data.</text>
</comment>
<gene>
    <name evidence="4" type="ORF">KZ820_05365</name>
</gene>
<evidence type="ECO:0000256" key="1">
    <source>
        <dbReference type="SAM" id="MobiDB-lite"/>
    </source>
</evidence>
<protein>
    <submittedName>
        <fullName evidence="4">Coenzyme F420 hydrogenase/dehydrogenase, beta subunit C-terminal domain</fullName>
    </submittedName>
</protein>
<dbReference type="InterPro" id="IPR045220">
    <property type="entry name" value="FRHB/FDHB/HCAR-like"/>
</dbReference>
<dbReference type="InterPro" id="IPR007516">
    <property type="entry name" value="Co_F420_Hydgase/DH_bsu_N"/>
</dbReference>
<evidence type="ECO:0000259" key="2">
    <source>
        <dbReference type="Pfam" id="PF04422"/>
    </source>
</evidence>
<evidence type="ECO:0000313" key="4">
    <source>
        <dbReference type="EMBL" id="MBW6530158.1"/>
    </source>
</evidence>
<dbReference type="Pfam" id="PF04432">
    <property type="entry name" value="FrhB_FdhB_C"/>
    <property type="match status" value="1"/>
</dbReference>
<dbReference type="Proteomes" id="UP000759103">
    <property type="component" value="Unassembled WGS sequence"/>
</dbReference>
<evidence type="ECO:0000259" key="3">
    <source>
        <dbReference type="Pfam" id="PF04432"/>
    </source>
</evidence>
<organism evidence="4 5">
    <name type="scientific">Sphingomonas citri</name>
    <dbReference type="NCBI Taxonomy" id="2862499"/>
    <lineage>
        <taxon>Bacteria</taxon>
        <taxon>Pseudomonadati</taxon>
        <taxon>Pseudomonadota</taxon>
        <taxon>Alphaproteobacteria</taxon>
        <taxon>Sphingomonadales</taxon>
        <taxon>Sphingomonadaceae</taxon>
        <taxon>Sphingomonas</taxon>
    </lineage>
</organism>